<feature type="transmembrane region" description="Helical" evidence="4">
    <location>
        <begin position="88"/>
        <end position="105"/>
    </location>
</feature>
<evidence type="ECO:0000256" key="1">
    <source>
        <dbReference type="ARBA" id="ARBA00022737"/>
    </source>
</evidence>
<keyword evidence="2 4" id="KW-0472">Membrane</keyword>
<evidence type="ECO:0000313" key="6">
    <source>
        <dbReference type="EMBL" id="GBF89871.1"/>
    </source>
</evidence>
<protein>
    <recommendedName>
        <fullName evidence="5">CNNM transmembrane domain-containing protein</fullName>
    </recommendedName>
</protein>
<gene>
    <name evidence="6" type="ORF">Rsub_02575</name>
</gene>
<dbReference type="Proteomes" id="UP000247498">
    <property type="component" value="Unassembled WGS sequence"/>
</dbReference>
<evidence type="ECO:0000313" key="7">
    <source>
        <dbReference type="Proteomes" id="UP000247498"/>
    </source>
</evidence>
<keyword evidence="2 4" id="KW-1133">Transmembrane helix</keyword>
<feature type="compositionally biased region" description="Gly residues" evidence="3">
    <location>
        <begin position="852"/>
        <end position="879"/>
    </location>
</feature>
<dbReference type="AlphaFoldDB" id="A0A2V0NQG8"/>
<dbReference type="Pfam" id="PF01595">
    <property type="entry name" value="CNNM"/>
    <property type="match status" value="1"/>
</dbReference>
<dbReference type="STRING" id="307507.A0A2V0NQG8"/>
<feature type="region of interest" description="Disordered" evidence="3">
    <location>
        <begin position="438"/>
        <end position="459"/>
    </location>
</feature>
<organism evidence="6 7">
    <name type="scientific">Raphidocelis subcapitata</name>
    <dbReference type="NCBI Taxonomy" id="307507"/>
    <lineage>
        <taxon>Eukaryota</taxon>
        <taxon>Viridiplantae</taxon>
        <taxon>Chlorophyta</taxon>
        <taxon>core chlorophytes</taxon>
        <taxon>Chlorophyceae</taxon>
        <taxon>CS clade</taxon>
        <taxon>Sphaeropleales</taxon>
        <taxon>Selenastraceae</taxon>
        <taxon>Raphidocelis</taxon>
    </lineage>
</organism>
<keyword evidence="2 4" id="KW-0812">Transmembrane</keyword>
<dbReference type="PROSITE" id="PS51846">
    <property type="entry name" value="CNNM"/>
    <property type="match status" value="1"/>
</dbReference>
<proteinExistence type="predicted"/>
<dbReference type="OrthoDB" id="10687986at2759"/>
<feature type="region of interest" description="Disordered" evidence="3">
    <location>
        <begin position="534"/>
        <end position="640"/>
    </location>
</feature>
<name>A0A2V0NQG8_9CHLO</name>
<dbReference type="GO" id="GO:0016020">
    <property type="term" value="C:membrane"/>
    <property type="evidence" value="ECO:0007669"/>
    <property type="project" value="UniProtKB-UniRule"/>
</dbReference>
<evidence type="ECO:0000256" key="3">
    <source>
        <dbReference type="SAM" id="MobiDB-lite"/>
    </source>
</evidence>
<feature type="compositionally biased region" description="Gly residues" evidence="3">
    <location>
        <begin position="549"/>
        <end position="558"/>
    </location>
</feature>
<evidence type="ECO:0000259" key="5">
    <source>
        <dbReference type="PROSITE" id="PS51846"/>
    </source>
</evidence>
<feature type="compositionally biased region" description="Low complexity" evidence="3">
    <location>
        <begin position="680"/>
        <end position="691"/>
    </location>
</feature>
<feature type="domain" description="CNNM transmembrane" evidence="5">
    <location>
        <begin position="2"/>
        <end position="182"/>
    </location>
</feature>
<feature type="compositionally biased region" description="Low complexity" evidence="3">
    <location>
        <begin position="624"/>
        <end position="639"/>
    </location>
</feature>
<feature type="transmembrane region" description="Helical" evidence="4">
    <location>
        <begin position="6"/>
        <end position="31"/>
    </location>
</feature>
<evidence type="ECO:0000256" key="2">
    <source>
        <dbReference type="PROSITE-ProRule" id="PRU01193"/>
    </source>
</evidence>
<comment type="caution">
    <text evidence="6">The sequence shown here is derived from an EMBL/GenBank/DDBJ whole genome shotgun (WGS) entry which is preliminary data.</text>
</comment>
<reference evidence="6 7" key="1">
    <citation type="journal article" date="2018" name="Sci. Rep.">
        <title>Raphidocelis subcapitata (=Pseudokirchneriella subcapitata) provides an insight into genome evolution and environmental adaptations in the Sphaeropleales.</title>
        <authorList>
            <person name="Suzuki S."/>
            <person name="Yamaguchi H."/>
            <person name="Nakajima N."/>
            <person name="Kawachi M."/>
        </authorList>
    </citation>
    <scope>NUCLEOTIDE SEQUENCE [LARGE SCALE GENOMIC DNA]</scope>
    <source>
        <strain evidence="6 7">NIES-35</strain>
    </source>
</reference>
<feature type="compositionally biased region" description="Low complexity" evidence="3">
    <location>
        <begin position="721"/>
        <end position="731"/>
    </location>
</feature>
<keyword evidence="7" id="KW-1185">Reference proteome</keyword>
<feature type="region of interest" description="Disordered" evidence="3">
    <location>
        <begin position="849"/>
        <end position="879"/>
    </location>
</feature>
<feature type="compositionally biased region" description="Pro residues" evidence="3">
    <location>
        <begin position="692"/>
        <end position="712"/>
    </location>
</feature>
<dbReference type="EMBL" id="BDRX01000013">
    <property type="protein sequence ID" value="GBF89871.1"/>
    <property type="molecule type" value="Genomic_DNA"/>
</dbReference>
<feature type="transmembrane region" description="Helical" evidence="4">
    <location>
        <begin position="117"/>
        <end position="136"/>
    </location>
</feature>
<accession>A0A2V0NQG8</accession>
<dbReference type="GO" id="GO:0030026">
    <property type="term" value="P:intracellular manganese ion homeostasis"/>
    <property type="evidence" value="ECO:0007669"/>
    <property type="project" value="TreeGrafter"/>
</dbReference>
<feature type="compositionally biased region" description="Pro residues" evidence="3">
    <location>
        <begin position="577"/>
        <end position="586"/>
    </location>
</feature>
<dbReference type="InParanoid" id="A0A2V0NQG8"/>
<dbReference type="InterPro" id="IPR045095">
    <property type="entry name" value="ACDP"/>
</dbReference>
<dbReference type="GO" id="GO:0010960">
    <property type="term" value="P:magnesium ion homeostasis"/>
    <property type="evidence" value="ECO:0007669"/>
    <property type="project" value="InterPro"/>
</dbReference>
<evidence type="ECO:0000256" key="4">
    <source>
        <dbReference type="SAM" id="Phobius"/>
    </source>
</evidence>
<feature type="region of interest" description="Disordered" evidence="3">
    <location>
        <begin position="676"/>
        <end position="731"/>
    </location>
</feature>
<dbReference type="PANTHER" id="PTHR12064">
    <property type="entry name" value="METAL TRANSPORTER CNNM"/>
    <property type="match status" value="1"/>
</dbReference>
<dbReference type="GO" id="GO:0005737">
    <property type="term" value="C:cytoplasm"/>
    <property type="evidence" value="ECO:0007669"/>
    <property type="project" value="TreeGrafter"/>
</dbReference>
<dbReference type="InterPro" id="IPR002550">
    <property type="entry name" value="CNNM"/>
</dbReference>
<dbReference type="PANTHER" id="PTHR12064:SF97">
    <property type="entry name" value="METAL TRANSPORTER CNNM-5"/>
    <property type="match status" value="1"/>
</dbReference>
<keyword evidence="1" id="KW-0677">Repeat</keyword>
<sequence length="879" mass="86594">MDTPLGPLYVAGVLSCSACSALLSGLTLGLLQLDPLQLQAQQRSGDVKQAARAARLLPLTARTHQALCAIVLCNAAVSAALPLCLDRLLNPLAAILISSTAVVVFSEIIPQAIFSRFAIQVMAFFAPLLHVILWLFSPAAFPLALLLDAALGPPGSDTLFERGELRAVIALHAQEGDDAPLSLHEMAIISGAMELSATPASEAMAPLSEAPALDVAAPLDLELVARALASGAQHLLVCRGGPEGGGGGGGGDGDGGGGRGGPAAASVVGAVAARDVLALWAASQRAPSAPASGEGEALLAAAAAVAAATHAPCVGDLPLLQLPRIAASTPLQKVLELFKEHPDGLQAALVVAGPPQPVDGSPCGDDASRRSRLAAAAEACSPEAVALDLPKDQRAASGLPSPRSAAAAAEAAAGGCWRLRRRRAYKASGVANGSGAAAAAERMQQQDGGAAGSDGSAAAPSTCTVWSARSLNGGGTPRALASFTTLGGSFSADHSRDHNAAAAAAAHQQQPATLFLNPLFSASGRSWRSVASAASSRAPSAATTPHGSRTGGGGGGGARASLEWPAPSLAAAWPRQVRPPSPPPLPGTDGGAGRGPVPLPPRTSLVGWADRISEAQQEQEEESAAPSPAKQQQQGQQQGCASPAVEGEVVGVITLQDVLTALVGFEVQREPPKSVTGLLSAAASPTPAARAPAPPAPAAAPAPRPPSAPGRPPLLHLPSRGGLSDLGSAPPSPGLGAPVVAISGSAGGGGGIALGGISSLGGAAAAVQRHLHRAASRRAPSLDLPSPRLLSRGLATPRRAALTHGGEAAPRVQLLSALARPGSEAAMAAGDEVVVQVALRASSATSAAVHHAGGGAGGAGGWPVTPKGGGAGGGGRGPL</sequence>